<reference evidence="3 4" key="1">
    <citation type="journal article" date="2020" name="G3 (Bethesda)">
        <title>Improved Reference Genome for Cyclotella cryptica CCMP332, a Model for Cell Wall Morphogenesis, Salinity Adaptation, and Lipid Production in Diatoms (Bacillariophyta).</title>
        <authorList>
            <person name="Roberts W.R."/>
            <person name="Downey K.M."/>
            <person name="Ruck E.C."/>
            <person name="Traller J.C."/>
            <person name="Alverson A.J."/>
        </authorList>
    </citation>
    <scope>NUCLEOTIDE SEQUENCE [LARGE SCALE GENOMIC DNA]</scope>
    <source>
        <strain evidence="3 4">CCMP332</strain>
    </source>
</reference>
<sequence>MIDDEGWRDERSAEASEPELSFRDSGRIAKSKELERLRSDLVAKQNRDDREKSLAAGGGENRDLFIPIFTLVAVVGFAGLYGYEMLRLYSRGELYLPW</sequence>
<keyword evidence="2" id="KW-1133">Transmembrane helix</keyword>
<feature type="compositionally biased region" description="Basic and acidic residues" evidence="1">
    <location>
        <begin position="8"/>
        <end position="22"/>
    </location>
</feature>
<name>A0ABD3NZ83_9STRA</name>
<proteinExistence type="predicted"/>
<evidence type="ECO:0000313" key="3">
    <source>
        <dbReference type="EMBL" id="KAL3781265.1"/>
    </source>
</evidence>
<comment type="caution">
    <text evidence="3">The sequence shown here is derived from an EMBL/GenBank/DDBJ whole genome shotgun (WGS) entry which is preliminary data.</text>
</comment>
<organism evidence="3 4">
    <name type="scientific">Cyclotella cryptica</name>
    <dbReference type="NCBI Taxonomy" id="29204"/>
    <lineage>
        <taxon>Eukaryota</taxon>
        <taxon>Sar</taxon>
        <taxon>Stramenopiles</taxon>
        <taxon>Ochrophyta</taxon>
        <taxon>Bacillariophyta</taxon>
        <taxon>Coscinodiscophyceae</taxon>
        <taxon>Thalassiosirophycidae</taxon>
        <taxon>Stephanodiscales</taxon>
        <taxon>Stephanodiscaceae</taxon>
        <taxon>Cyclotella</taxon>
    </lineage>
</organism>
<feature type="transmembrane region" description="Helical" evidence="2">
    <location>
        <begin position="64"/>
        <end position="83"/>
    </location>
</feature>
<keyword evidence="2" id="KW-0472">Membrane</keyword>
<dbReference type="Proteomes" id="UP001516023">
    <property type="component" value="Unassembled WGS sequence"/>
</dbReference>
<accession>A0ABD3NZ83</accession>
<keyword evidence="4" id="KW-1185">Reference proteome</keyword>
<feature type="region of interest" description="Disordered" evidence="1">
    <location>
        <begin position="1"/>
        <end position="22"/>
    </location>
</feature>
<evidence type="ECO:0000313" key="4">
    <source>
        <dbReference type="Proteomes" id="UP001516023"/>
    </source>
</evidence>
<keyword evidence="2" id="KW-0812">Transmembrane</keyword>
<protein>
    <submittedName>
        <fullName evidence="3">Uncharacterized protein</fullName>
    </submittedName>
</protein>
<gene>
    <name evidence="3" type="ORF">HJC23_012815</name>
</gene>
<evidence type="ECO:0000256" key="2">
    <source>
        <dbReference type="SAM" id="Phobius"/>
    </source>
</evidence>
<dbReference type="EMBL" id="JABMIG020000322">
    <property type="protein sequence ID" value="KAL3781265.1"/>
    <property type="molecule type" value="Genomic_DNA"/>
</dbReference>
<evidence type="ECO:0000256" key="1">
    <source>
        <dbReference type="SAM" id="MobiDB-lite"/>
    </source>
</evidence>
<dbReference type="AlphaFoldDB" id="A0ABD3NZ83"/>